<dbReference type="GO" id="GO:0000917">
    <property type="term" value="P:division septum assembly"/>
    <property type="evidence" value="ECO:0007669"/>
    <property type="project" value="UniProtKB-KW"/>
</dbReference>
<accession>A0A1I0EIY2</accession>
<dbReference type="InterPro" id="IPR036145">
    <property type="entry name" value="MinC_C_sf"/>
</dbReference>
<dbReference type="STRING" id="1123402.SAMN02583745_02405"/>
<proteinExistence type="inferred from homology"/>
<dbReference type="InterPro" id="IPR005526">
    <property type="entry name" value="Septum_form_inhib_MinC_C"/>
</dbReference>
<dbReference type="GO" id="GO:0000902">
    <property type="term" value="P:cell morphogenesis"/>
    <property type="evidence" value="ECO:0007669"/>
    <property type="project" value="InterPro"/>
</dbReference>
<evidence type="ECO:0000259" key="8">
    <source>
        <dbReference type="Pfam" id="PF05209"/>
    </source>
</evidence>
<dbReference type="Proteomes" id="UP000242642">
    <property type="component" value="Unassembled WGS sequence"/>
</dbReference>
<organism evidence="9 10">
    <name type="scientific">Thorsellia anophelis DSM 18579</name>
    <dbReference type="NCBI Taxonomy" id="1123402"/>
    <lineage>
        <taxon>Bacteria</taxon>
        <taxon>Pseudomonadati</taxon>
        <taxon>Pseudomonadota</taxon>
        <taxon>Gammaproteobacteria</taxon>
        <taxon>Enterobacterales</taxon>
        <taxon>Thorselliaceae</taxon>
        <taxon>Thorsellia</taxon>
    </lineage>
</organism>
<dbReference type="RefSeq" id="WP_093321460.1">
    <property type="nucleotide sequence ID" value="NZ_FOHV01000027.1"/>
</dbReference>
<dbReference type="EMBL" id="FOHV01000027">
    <property type="protein sequence ID" value="SET45109.1"/>
    <property type="molecule type" value="Genomic_DNA"/>
</dbReference>
<keyword evidence="2 6" id="KW-0132">Cell division</keyword>
<evidence type="ECO:0000313" key="9">
    <source>
        <dbReference type="EMBL" id="SET45109.1"/>
    </source>
</evidence>
<dbReference type="Gene3D" id="2.160.20.70">
    <property type="match status" value="1"/>
</dbReference>
<comment type="similarity">
    <text evidence="1 6">Belongs to the MinC family.</text>
</comment>
<dbReference type="GO" id="GO:1901891">
    <property type="term" value="P:regulation of cell septum assembly"/>
    <property type="evidence" value="ECO:0007669"/>
    <property type="project" value="InterPro"/>
</dbReference>
<keyword evidence="4 6" id="KW-0131">Cell cycle</keyword>
<dbReference type="SUPFAM" id="SSF63848">
    <property type="entry name" value="Cell-division inhibitor MinC, C-terminal domain"/>
    <property type="match status" value="1"/>
</dbReference>
<dbReference type="AlphaFoldDB" id="A0A1I0EIY2"/>
<dbReference type="Pfam" id="PF03775">
    <property type="entry name" value="MinC_C"/>
    <property type="match status" value="1"/>
</dbReference>
<evidence type="ECO:0000259" key="7">
    <source>
        <dbReference type="Pfam" id="PF03775"/>
    </source>
</evidence>
<feature type="domain" description="Septum formation inhibitor MinC N-terminal" evidence="8">
    <location>
        <begin position="6"/>
        <end position="74"/>
    </location>
</feature>
<evidence type="ECO:0000256" key="3">
    <source>
        <dbReference type="ARBA" id="ARBA00023210"/>
    </source>
</evidence>
<dbReference type="PANTHER" id="PTHR34108">
    <property type="entry name" value="SEPTUM SITE-DETERMINING PROTEIN MINC"/>
    <property type="match status" value="1"/>
</dbReference>
<reference evidence="10" key="1">
    <citation type="submission" date="2016-10" db="EMBL/GenBank/DDBJ databases">
        <authorList>
            <person name="Varghese N."/>
            <person name="Submissions S."/>
        </authorList>
    </citation>
    <scope>NUCLEOTIDE SEQUENCE [LARGE SCALE GENOMIC DNA]</scope>
    <source>
        <strain evidence="10">DSM 18579</strain>
    </source>
</reference>
<protein>
    <recommendedName>
        <fullName evidence="6">Probable septum site-determining protein MinC</fullName>
    </recommendedName>
</protein>
<dbReference type="GO" id="GO:0051302">
    <property type="term" value="P:regulation of cell division"/>
    <property type="evidence" value="ECO:0007669"/>
    <property type="project" value="InterPro"/>
</dbReference>
<dbReference type="InterPro" id="IPR007874">
    <property type="entry name" value="MinC_N"/>
</dbReference>
<evidence type="ECO:0000256" key="5">
    <source>
        <dbReference type="ARBA" id="ARBA00025606"/>
    </source>
</evidence>
<name>A0A1I0EIY2_9GAMM</name>
<dbReference type="InterPro" id="IPR013033">
    <property type="entry name" value="MinC"/>
</dbReference>
<evidence type="ECO:0000256" key="4">
    <source>
        <dbReference type="ARBA" id="ARBA00023306"/>
    </source>
</evidence>
<keyword evidence="10" id="KW-1185">Reference proteome</keyword>
<dbReference type="InterPro" id="IPR016098">
    <property type="entry name" value="CAP/MinC_C"/>
</dbReference>
<gene>
    <name evidence="6" type="primary">minC</name>
    <name evidence="9" type="ORF">SAMN02583745_02405</name>
</gene>
<dbReference type="Gene3D" id="3.30.70.260">
    <property type="match status" value="1"/>
</dbReference>
<evidence type="ECO:0000256" key="1">
    <source>
        <dbReference type="ARBA" id="ARBA00006291"/>
    </source>
</evidence>
<dbReference type="PANTHER" id="PTHR34108:SF1">
    <property type="entry name" value="SEPTUM SITE-DETERMINING PROTEIN MINC"/>
    <property type="match status" value="1"/>
</dbReference>
<evidence type="ECO:0000256" key="6">
    <source>
        <dbReference type="HAMAP-Rule" id="MF_00267"/>
    </source>
</evidence>
<dbReference type="OrthoDB" id="9794530at2"/>
<evidence type="ECO:0000256" key="2">
    <source>
        <dbReference type="ARBA" id="ARBA00022618"/>
    </source>
</evidence>
<evidence type="ECO:0000313" key="10">
    <source>
        <dbReference type="Proteomes" id="UP000242642"/>
    </source>
</evidence>
<dbReference type="HAMAP" id="MF_00267">
    <property type="entry name" value="MinC"/>
    <property type="match status" value="1"/>
</dbReference>
<comment type="subunit">
    <text evidence="6">Interacts with MinD and FtsZ.</text>
</comment>
<sequence length="254" mass="27647">MTEQKLELKGTNFTLSVIHLFDADIDIIKQSLLEKVAQAPSFFKYAPIVINISHIQDFNDWINLKNVIHDCGLHLVGISGCTSAELKMTINQAGIAVLTEGKKIEPQKDKTSIDSAAAAMPSTHINEADLTKSKPVENIEKTKESRVKTKVVTTPIRSGQQIYARNSDLVVLNNVGAGAEVIADGNIHIYGIMRGKALAGASGDEDAKIFCQNLEAELLSIAGNYWLNEQIPKDQLGKAALVTLTERGLILDKL</sequence>
<feature type="domain" description="Septum formation inhibitor MinC C-terminal" evidence="7">
    <location>
        <begin position="151"/>
        <end position="250"/>
    </location>
</feature>
<dbReference type="NCBIfam" id="TIGR01222">
    <property type="entry name" value="minC"/>
    <property type="match status" value="1"/>
</dbReference>
<dbReference type="Pfam" id="PF05209">
    <property type="entry name" value="MinC_N"/>
    <property type="match status" value="1"/>
</dbReference>
<comment type="function">
    <text evidence="5 6">Cell division inhibitor that blocks the formation of polar Z ring septums. Rapidly oscillates between the poles of the cell to destabilize FtsZ filaments that have formed before they mature into polar Z rings. Prevents FtsZ polymerization.</text>
</comment>
<keyword evidence="3 6" id="KW-0717">Septation</keyword>